<dbReference type="Pfam" id="PF01343">
    <property type="entry name" value="Peptidase_S49"/>
    <property type="match status" value="2"/>
</dbReference>
<keyword evidence="4" id="KW-0720">Serine protease</keyword>
<dbReference type="RefSeq" id="WP_147150348.1">
    <property type="nucleotide sequence ID" value="NZ_BKAJ01000061.1"/>
</dbReference>
<dbReference type="GO" id="GO:0006465">
    <property type="term" value="P:signal peptide processing"/>
    <property type="evidence" value="ECO:0007669"/>
    <property type="project" value="InterPro"/>
</dbReference>
<dbReference type="CDD" id="cd07018">
    <property type="entry name" value="S49_SppA_67K_type"/>
    <property type="match status" value="1"/>
</dbReference>
<dbReference type="InterPro" id="IPR029045">
    <property type="entry name" value="ClpP/crotonase-like_dom_sf"/>
</dbReference>
<dbReference type="CDD" id="cd07023">
    <property type="entry name" value="S49_Sppa_N_C"/>
    <property type="match status" value="1"/>
</dbReference>
<dbReference type="NCBIfam" id="TIGR00705">
    <property type="entry name" value="SppA_67K"/>
    <property type="match status" value="1"/>
</dbReference>
<dbReference type="AlphaFoldDB" id="A0A512NBF4"/>
<organism evidence="7 8">
    <name type="scientific">Reyranella soli</name>
    <dbReference type="NCBI Taxonomy" id="1230389"/>
    <lineage>
        <taxon>Bacteria</taxon>
        <taxon>Pseudomonadati</taxon>
        <taxon>Pseudomonadota</taxon>
        <taxon>Alphaproteobacteria</taxon>
        <taxon>Hyphomicrobiales</taxon>
        <taxon>Reyranellaceae</taxon>
        <taxon>Reyranella</taxon>
    </lineage>
</organism>
<dbReference type="EMBL" id="BKAJ01000061">
    <property type="protein sequence ID" value="GEP56278.1"/>
    <property type="molecule type" value="Genomic_DNA"/>
</dbReference>
<dbReference type="PANTHER" id="PTHR33209:SF1">
    <property type="entry name" value="PEPTIDASE S49 DOMAIN-CONTAINING PROTEIN"/>
    <property type="match status" value="1"/>
</dbReference>
<dbReference type="PIRSF" id="PIRSF001217">
    <property type="entry name" value="Protease_4_SppA"/>
    <property type="match status" value="1"/>
</dbReference>
<protein>
    <submittedName>
        <fullName evidence="7">Protease</fullName>
    </submittedName>
</protein>
<feature type="active site" description="Proton donor/acceptor" evidence="5">
    <location>
        <position position="188"/>
    </location>
</feature>
<dbReference type="Gene3D" id="3.90.226.10">
    <property type="entry name" value="2-enoyl-CoA Hydratase, Chain A, domain 1"/>
    <property type="match status" value="3"/>
</dbReference>
<comment type="caution">
    <text evidence="7">The sequence shown here is derived from an EMBL/GenBank/DDBJ whole genome shotgun (WGS) entry which is preliminary data.</text>
</comment>
<comment type="similarity">
    <text evidence="1">Belongs to the peptidase S49 family.</text>
</comment>
<gene>
    <name evidence="7" type="ORF">RSO01_34440</name>
</gene>
<evidence type="ECO:0000256" key="3">
    <source>
        <dbReference type="ARBA" id="ARBA00022801"/>
    </source>
</evidence>
<dbReference type="Proteomes" id="UP000321058">
    <property type="component" value="Unassembled WGS sequence"/>
</dbReference>
<evidence type="ECO:0000313" key="7">
    <source>
        <dbReference type="EMBL" id="GEP56278.1"/>
    </source>
</evidence>
<dbReference type="GO" id="GO:0008236">
    <property type="term" value="F:serine-type peptidase activity"/>
    <property type="evidence" value="ECO:0007669"/>
    <property type="project" value="UniProtKB-KW"/>
</dbReference>
<dbReference type="SUPFAM" id="SSF52096">
    <property type="entry name" value="ClpP/crotonase"/>
    <property type="match status" value="2"/>
</dbReference>
<evidence type="ECO:0000313" key="8">
    <source>
        <dbReference type="Proteomes" id="UP000321058"/>
    </source>
</evidence>
<dbReference type="InterPro" id="IPR047217">
    <property type="entry name" value="S49_SppA_67K_type_N"/>
</dbReference>
<keyword evidence="3" id="KW-0378">Hydrolase</keyword>
<evidence type="ECO:0000256" key="4">
    <source>
        <dbReference type="ARBA" id="ARBA00022825"/>
    </source>
</evidence>
<evidence type="ECO:0000256" key="2">
    <source>
        <dbReference type="ARBA" id="ARBA00022670"/>
    </source>
</evidence>
<dbReference type="InterPro" id="IPR047272">
    <property type="entry name" value="S49_SppA_C"/>
</dbReference>
<dbReference type="OrthoDB" id="9764363at2"/>
<dbReference type="InterPro" id="IPR004634">
    <property type="entry name" value="Pept_S49_pIV"/>
</dbReference>
<dbReference type="GO" id="GO:0016020">
    <property type="term" value="C:membrane"/>
    <property type="evidence" value="ECO:0007669"/>
    <property type="project" value="InterPro"/>
</dbReference>
<feature type="domain" description="Peptidase S49" evidence="6">
    <location>
        <begin position="366"/>
        <end position="517"/>
    </location>
</feature>
<dbReference type="PANTHER" id="PTHR33209">
    <property type="entry name" value="PROTEASE 4"/>
    <property type="match status" value="1"/>
</dbReference>
<accession>A0A512NBF4</accession>
<name>A0A512NBF4_9HYPH</name>
<keyword evidence="2 7" id="KW-0645">Protease</keyword>
<reference evidence="7 8" key="1">
    <citation type="submission" date="2019-07" db="EMBL/GenBank/DDBJ databases">
        <title>Whole genome shotgun sequence of Reyranella soli NBRC 108950.</title>
        <authorList>
            <person name="Hosoyama A."/>
            <person name="Uohara A."/>
            <person name="Ohji S."/>
            <person name="Ichikawa N."/>
        </authorList>
    </citation>
    <scope>NUCLEOTIDE SEQUENCE [LARGE SCALE GENOMIC DNA]</scope>
    <source>
        <strain evidence="7 8">NBRC 108950</strain>
    </source>
</reference>
<evidence type="ECO:0000256" key="5">
    <source>
        <dbReference type="PIRSR" id="PIRSR001217-1"/>
    </source>
</evidence>
<dbReference type="InterPro" id="IPR002142">
    <property type="entry name" value="Peptidase_S49"/>
</dbReference>
<sequence>MWRFIVGLLATVGTLTLLGIGGCAAFLATGSFSTTKPLPQNVVLSLDLRDVPSETTGGGLLGGELFGGKRDILETVQLLWQAADDPRVVGMFVEIGDESAGLGRVQELRQAIAHFRGKGKFAIGFAESLGSGGTHFSDYYLASALEQIWLQPSGGFAVAGLAIETPFLKDGLDRLGVRVEGGKRWEYKSAPDSFTDTAYPPPARENLQQLLDSLYGQFVSDVARERHLEPAKVRQLIDSVPFDSEKAKQERLVDRIGYRNDALDEVTTRAGKNRTLAALAEYANDPARPRPRGDTVALVRISGAIMSGSPSRGPLDDDNVATSDDVVDALDQAASAKEVKAIVLRIDSPGGTYPAADAIADAVGRARSAGKPVIVSMGDVAASGGYMAAMRGDVIVAQPTTITASIGVFGIWPVAHGLLTSLGINVDRLSVGTNAGMYSVFQPPTTAQRAAISRQLDEIYADFTRQVGEARKLEGNRLDAAARGRVFSGIDAKKMGLIDELGGLQLALNIAKAKAGIDESRQIELRTYPPESDRWQKIVDRLLRLAGIDAQGPTVRAPREVRDTLARFGIVARPGNVRLPPLPPLWR</sequence>
<dbReference type="PROSITE" id="PS51257">
    <property type="entry name" value="PROKAR_LIPOPROTEIN"/>
    <property type="match status" value="1"/>
</dbReference>
<keyword evidence="8" id="KW-1185">Reference proteome</keyword>
<feature type="domain" description="Peptidase S49" evidence="6">
    <location>
        <begin position="138"/>
        <end position="269"/>
    </location>
</feature>
<feature type="active site" description="Nucleophile" evidence="5">
    <location>
        <position position="383"/>
    </location>
</feature>
<proteinExistence type="inferred from homology"/>
<evidence type="ECO:0000256" key="1">
    <source>
        <dbReference type="ARBA" id="ARBA00008683"/>
    </source>
</evidence>
<evidence type="ECO:0000259" key="6">
    <source>
        <dbReference type="Pfam" id="PF01343"/>
    </source>
</evidence>